<dbReference type="GO" id="GO:0016020">
    <property type="term" value="C:membrane"/>
    <property type="evidence" value="ECO:0007669"/>
    <property type="project" value="UniProtKB-SubCell"/>
</dbReference>
<gene>
    <name evidence="7" type="ORF">METZ01_LOCUS390935</name>
</gene>
<feature type="transmembrane region" description="Helical" evidence="5">
    <location>
        <begin position="173"/>
        <end position="189"/>
    </location>
</feature>
<dbReference type="AlphaFoldDB" id="A0A382UWP0"/>
<dbReference type="EMBL" id="UINC01147015">
    <property type="protein sequence ID" value="SVD38081.1"/>
    <property type="molecule type" value="Genomic_DNA"/>
</dbReference>
<keyword evidence="2 5" id="KW-0812">Transmembrane</keyword>
<feature type="transmembrane region" description="Helical" evidence="5">
    <location>
        <begin position="217"/>
        <end position="234"/>
    </location>
</feature>
<feature type="domain" description="Sodium/calcium exchanger membrane region" evidence="6">
    <location>
        <begin position="37"/>
        <end position="190"/>
    </location>
</feature>
<keyword evidence="4 5" id="KW-0472">Membrane</keyword>
<dbReference type="GO" id="GO:0055085">
    <property type="term" value="P:transmembrane transport"/>
    <property type="evidence" value="ECO:0007669"/>
    <property type="project" value="InterPro"/>
</dbReference>
<evidence type="ECO:0000256" key="3">
    <source>
        <dbReference type="ARBA" id="ARBA00022989"/>
    </source>
</evidence>
<dbReference type="Pfam" id="PF01699">
    <property type="entry name" value="Na_Ca_ex"/>
    <property type="match status" value="1"/>
</dbReference>
<reference evidence="7" key="1">
    <citation type="submission" date="2018-05" db="EMBL/GenBank/DDBJ databases">
        <authorList>
            <person name="Lanie J.A."/>
            <person name="Ng W.-L."/>
            <person name="Kazmierczak K.M."/>
            <person name="Andrzejewski T.M."/>
            <person name="Davidsen T.M."/>
            <person name="Wayne K.J."/>
            <person name="Tettelin H."/>
            <person name="Glass J.I."/>
            <person name="Rusch D."/>
            <person name="Podicherti R."/>
            <person name="Tsui H.-C.T."/>
            <person name="Winkler M.E."/>
        </authorList>
    </citation>
    <scope>NUCLEOTIDE SEQUENCE</scope>
</reference>
<feature type="non-terminal residue" evidence="7">
    <location>
        <position position="250"/>
    </location>
</feature>
<evidence type="ECO:0000256" key="2">
    <source>
        <dbReference type="ARBA" id="ARBA00022692"/>
    </source>
</evidence>
<protein>
    <recommendedName>
        <fullName evidence="6">Sodium/calcium exchanger membrane region domain-containing protein</fullName>
    </recommendedName>
</protein>
<sequence>MSSETASRQNLTWLGIFILVGVPGIALRLSGTHLDPIVAAIVFGIGIVGGAFLLSWAAEVAQVDISASLAIAVLALIAILPEYTIEAILAWKAGASFDPALGLVTPEMELVAANVTGANRLLVGLGWPMVILIFWAKKREILDLRGQVSLEMTMLIVATALTFVMFFMGQLHIAMAVLMIALYLLYLAISSIKESGDPELIGVAAMIGAMSPPRRRTAVIVLLVYAATVILASAEPFVESLVEVGGELWI</sequence>
<evidence type="ECO:0000256" key="5">
    <source>
        <dbReference type="SAM" id="Phobius"/>
    </source>
</evidence>
<feature type="transmembrane region" description="Helical" evidence="5">
    <location>
        <begin position="148"/>
        <end position="167"/>
    </location>
</feature>
<feature type="transmembrane region" description="Helical" evidence="5">
    <location>
        <begin position="69"/>
        <end position="91"/>
    </location>
</feature>
<name>A0A382UWP0_9ZZZZ</name>
<feature type="transmembrane region" description="Helical" evidence="5">
    <location>
        <begin position="111"/>
        <end position="136"/>
    </location>
</feature>
<dbReference type="InterPro" id="IPR044880">
    <property type="entry name" value="NCX_ion-bd_dom_sf"/>
</dbReference>
<comment type="subcellular location">
    <subcellularLocation>
        <location evidence="1">Membrane</location>
        <topology evidence="1">Multi-pass membrane protein</topology>
    </subcellularLocation>
</comment>
<accession>A0A382UWP0</accession>
<feature type="transmembrane region" description="Helical" evidence="5">
    <location>
        <begin position="37"/>
        <end position="57"/>
    </location>
</feature>
<evidence type="ECO:0000259" key="6">
    <source>
        <dbReference type="Pfam" id="PF01699"/>
    </source>
</evidence>
<organism evidence="7">
    <name type="scientific">marine metagenome</name>
    <dbReference type="NCBI Taxonomy" id="408172"/>
    <lineage>
        <taxon>unclassified sequences</taxon>
        <taxon>metagenomes</taxon>
        <taxon>ecological metagenomes</taxon>
    </lineage>
</organism>
<dbReference type="InterPro" id="IPR004837">
    <property type="entry name" value="NaCa_Exmemb"/>
</dbReference>
<evidence type="ECO:0000256" key="1">
    <source>
        <dbReference type="ARBA" id="ARBA00004141"/>
    </source>
</evidence>
<dbReference type="Gene3D" id="1.20.1420.30">
    <property type="entry name" value="NCX, central ion-binding region"/>
    <property type="match status" value="1"/>
</dbReference>
<feature type="transmembrane region" description="Helical" evidence="5">
    <location>
        <begin position="12"/>
        <end position="31"/>
    </location>
</feature>
<evidence type="ECO:0000256" key="4">
    <source>
        <dbReference type="ARBA" id="ARBA00023136"/>
    </source>
</evidence>
<keyword evidence="3 5" id="KW-1133">Transmembrane helix</keyword>
<proteinExistence type="predicted"/>
<evidence type="ECO:0000313" key="7">
    <source>
        <dbReference type="EMBL" id="SVD38081.1"/>
    </source>
</evidence>